<keyword evidence="14" id="KW-1185">Reference proteome</keyword>
<feature type="domain" description="Zn(2)-C6 fungal-type" evidence="12">
    <location>
        <begin position="112"/>
        <end position="141"/>
    </location>
</feature>
<evidence type="ECO:0000256" key="11">
    <source>
        <dbReference type="SAM" id="MobiDB-lite"/>
    </source>
</evidence>
<dbReference type="Proteomes" id="UP000191342">
    <property type="component" value="Unassembled WGS sequence"/>
</dbReference>
<dbReference type="EMBL" id="MLQL01000020">
    <property type="protein sequence ID" value="OQE18921.1"/>
    <property type="molecule type" value="Genomic_DNA"/>
</dbReference>
<dbReference type="CDD" id="cd12148">
    <property type="entry name" value="fungal_TF_MHR"/>
    <property type="match status" value="1"/>
</dbReference>
<dbReference type="InterPro" id="IPR001138">
    <property type="entry name" value="Zn2Cys6_DnaBD"/>
</dbReference>
<evidence type="ECO:0000313" key="13">
    <source>
        <dbReference type="EMBL" id="OQE18921.1"/>
    </source>
</evidence>
<evidence type="ECO:0000256" key="1">
    <source>
        <dbReference type="ARBA" id="ARBA00004123"/>
    </source>
</evidence>
<evidence type="ECO:0000256" key="3">
    <source>
        <dbReference type="ARBA" id="ARBA00022833"/>
    </source>
</evidence>
<comment type="similarity">
    <text evidence="8">Belongs to the prtT family.</text>
</comment>
<proteinExistence type="inferred from homology"/>
<feature type="compositionally biased region" description="Low complexity" evidence="11">
    <location>
        <begin position="147"/>
        <end position="158"/>
    </location>
</feature>
<dbReference type="Pfam" id="PF04082">
    <property type="entry name" value="Fungal_trans"/>
    <property type="match status" value="1"/>
</dbReference>
<evidence type="ECO:0000256" key="6">
    <source>
        <dbReference type="ARBA" id="ARBA00023163"/>
    </source>
</evidence>
<feature type="region of interest" description="Disordered" evidence="11">
    <location>
        <begin position="1"/>
        <end position="42"/>
    </location>
</feature>
<dbReference type="InterPro" id="IPR036864">
    <property type="entry name" value="Zn2-C6_fun-type_DNA-bd_sf"/>
</dbReference>
<dbReference type="PROSITE" id="PS00463">
    <property type="entry name" value="ZN2_CY6_FUNGAL_1"/>
    <property type="match status" value="2"/>
</dbReference>
<dbReference type="PROSITE" id="PS50048">
    <property type="entry name" value="ZN2_CY6_FUNGAL_2"/>
    <property type="match status" value="2"/>
</dbReference>
<keyword evidence="7" id="KW-0539">Nucleus</keyword>
<feature type="domain" description="Zn(2)-C6 fungal-type" evidence="12">
    <location>
        <begin position="48"/>
        <end position="77"/>
    </location>
</feature>
<keyword evidence="3" id="KW-0862">Zinc</keyword>
<dbReference type="AlphaFoldDB" id="A0A1V6SYD4"/>
<dbReference type="GO" id="GO:0006351">
    <property type="term" value="P:DNA-templated transcription"/>
    <property type="evidence" value="ECO:0007669"/>
    <property type="project" value="InterPro"/>
</dbReference>
<comment type="subcellular location">
    <subcellularLocation>
        <location evidence="1">Nucleus</location>
    </subcellularLocation>
</comment>
<dbReference type="GO" id="GO:0008270">
    <property type="term" value="F:zinc ion binding"/>
    <property type="evidence" value="ECO:0007669"/>
    <property type="project" value="InterPro"/>
</dbReference>
<dbReference type="PANTHER" id="PTHR31845">
    <property type="entry name" value="FINGER DOMAIN PROTEIN, PUTATIVE-RELATED"/>
    <property type="match status" value="1"/>
</dbReference>
<evidence type="ECO:0000256" key="2">
    <source>
        <dbReference type="ARBA" id="ARBA00022723"/>
    </source>
</evidence>
<feature type="compositionally biased region" description="Basic and acidic residues" evidence="11">
    <location>
        <begin position="17"/>
        <end position="42"/>
    </location>
</feature>
<evidence type="ECO:0000313" key="14">
    <source>
        <dbReference type="Proteomes" id="UP000191342"/>
    </source>
</evidence>
<keyword evidence="4" id="KW-0805">Transcription regulation</keyword>
<feature type="region of interest" description="Disordered" evidence="11">
    <location>
        <begin position="143"/>
        <end position="164"/>
    </location>
</feature>
<evidence type="ECO:0000259" key="12">
    <source>
        <dbReference type="PROSITE" id="PS50048"/>
    </source>
</evidence>
<evidence type="ECO:0000256" key="8">
    <source>
        <dbReference type="ARBA" id="ARBA00038134"/>
    </source>
</evidence>
<keyword evidence="5" id="KW-0238">DNA-binding</keyword>
<protein>
    <recommendedName>
        <fullName evidence="9">Transcriptional activator of proteases prtT</fullName>
    </recommendedName>
    <alternativeName>
        <fullName evidence="10">Zn(2)-C6 zinc finger-containing protein prtT</fullName>
    </alternativeName>
</protein>
<reference evidence="14" key="1">
    <citation type="journal article" date="2017" name="Nat. Microbiol.">
        <title>Global analysis of biosynthetic gene clusters reveals vast potential of secondary metabolite production in Penicillium species.</title>
        <authorList>
            <person name="Nielsen J.C."/>
            <person name="Grijseels S."/>
            <person name="Prigent S."/>
            <person name="Ji B."/>
            <person name="Dainat J."/>
            <person name="Nielsen K.F."/>
            <person name="Frisvad J.C."/>
            <person name="Workman M."/>
            <person name="Nielsen J."/>
        </authorList>
    </citation>
    <scope>NUCLEOTIDE SEQUENCE [LARGE SCALE GENOMIC DNA]</scope>
    <source>
        <strain evidence="14">IBT 14082</strain>
    </source>
</reference>
<dbReference type="InterPro" id="IPR051089">
    <property type="entry name" value="prtT"/>
</dbReference>
<evidence type="ECO:0000256" key="5">
    <source>
        <dbReference type="ARBA" id="ARBA00023125"/>
    </source>
</evidence>
<name>A0A1V6SYD4_9EURO</name>
<dbReference type="SMART" id="SM00066">
    <property type="entry name" value="GAL4"/>
    <property type="match status" value="2"/>
</dbReference>
<feature type="compositionally biased region" description="Basic and acidic residues" evidence="11">
    <location>
        <begin position="303"/>
        <end position="325"/>
    </location>
</feature>
<sequence length="907" mass="97582">MLSPARPWSADGDDASDLARLRGDGADDRGEPPRSKRVRTQERRAMQACFRCRKQKLRCLGRRPCVRCVKANKECDFGKGNAGNIAHPPNVTIGTAQQHEQQHQQERRAMQACFRCRKQKLRCFGGQPCVRCVKANKECDFGKPGQASAAPNSSTSTNGKVVEDGDGVAAGARLEYLESRVANLLAGLDEPGASGADLLPAPAAAPATTPATAPSIAPLAAPVVAPVAGPAPAPAPAAALPVPGPPTYDTTAFTNPATPALLSTSGPPTTQGLGQVRFGNSPEVNLMSPHSYSSRPETISLSREYDAGGRGKHKDNEEEAEKRLASATRDRFEPPFQALVYQPSVWENREGSKRSSPLPDEQPVRPARMPQWGVRDEPVTSGVIDLDTARTLYTFFMNHCHPFLPIVDITLPDPFTSVQRYPSLFSAILAISARFYLRHSTTSHVIDSYVPAALADIAESHLAHTLLRKKHTLADVQAILLLAAWGLQSGGKGPDAWVLTGHAARVSRRLGIHRAVGQAVAATKRDGSQLEAPVDEMDAAVRRQWRTWLAWFSFDSFLSFGFGRPQSTQFESIDDQAFLKARLSHPLPRPGTPASLSLYGDAYIAATARLARVARSFVLWVEEQAPVGSLDGQSLLSMLSNLNGRLDDWCKLWVWSGSSHALYLGASARIARLQAEHLRLSINAMALRSSTHSDGHESSVTYLRKALNAAKSTIQTHFESSQTDLALSFATDYMTMAFAQAAVFLIRLTKASPLVQQVVSLDPAVVSHYLTMSVDLLEVGDMSETRLSSYFARTIRGISRAAGLTIRPDESTTTAGVAGDGRGDQPYVPEQSIPLVSADGAGDAGIYDADTFWAGHDPFDLSCVLGLSGVGVAQDTEWLDPALGNLGSSTQPATPWNMIFGTGEGSV</sequence>
<dbReference type="SUPFAM" id="SSF57701">
    <property type="entry name" value="Zn2/Cys6 DNA-binding domain"/>
    <property type="match status" value="2"/>
</dbReference>
<dbReference type="PANTHER" id="PTHR31845:SF34">
    <property type="entry name" value="TRANSCRIPTIONAL ACTIVATOR OF PROTEASES PRTT"/>
    <property type="match status" value="1"/>
</dbReference>
<feature type="region of interest" description="Disordered" evidence="11">
    <location>
        <begin position="282"/>
        <end position="325"/>
    </location>
</feature>
<evidence type="ECO:0000256" key="10">
    <source>
        <dbReference type="ARBA" id="ARBA00042461"/>
    </source>
</evidence>
<dbReference type="Gene3D" id="4.10.240.10">
    <property type="entry name" value="Zn(2)-C6 fungal-type DNA-binding domain"/>
    <property type="match status" value="2"/>
</dbReference>
<dbReference type="CDD" id="cd00067">
    <property type="entry name" value="GAL4"/>
    <property type="match status" value="2"/>
</dbReference>
<gene>
    <name evidence="13" type="ORF">PENFLA_c020G00632</name>
</gene>
<dbReference type="GO" id="GO:0000981">
    <property type="term" value="F:DNA-binding transcription factor activity, RNA polymerase II-specific"/>
    <property type="evidence" value="ECO:0007669"/>
    <property type="project" value="InterPro"/>
</dbReference>
<organism evidence="13 14">
    <name type="scientific">Penicillium flavigenum</name>
    <dbReference type="NCBI Taxonomy" id="254877"/>
    <lineage>
        <taxon>Eukaryota</taxon>
        <taxon>Fungi</taxon>
        <taxon>Dikarya</taxon>
        <taxon>Ascomycota</taxon>
        <taxon>Pezizomycotina</taxon>
        <taxon>Eurotiomycetes</taxon>
        <taxon>Eurotiomycetidae</taxon>
        <taxon>Eurotiales</taxon>
        <taxon>Aspergillaceae</taxon>
        <taxon>Penicillium</taxon>
    </lineage>
</organism>
<evidence type="ECO:0000256" key="9">
    <source>
        <dbReference type="ARBA" id="ARBA00041135"/>
    </source>
</evidence>
<feature type="compositionally biased region" description="Polar residues" evidence="11">
    <location>
        <begin position="288"/>
        <end position="301"/>
    </location>
</feature>
<evidence type="ECO:0000256" key="4">
    <source>
        <dbReference type="ARBA" id="ARBA00023015"/>
    </source>
</evidence>
<dbReference type="STRING" id="254877.A0A1V6SYD4"/>
<dbReference type="InterPro" id="IPR007219">
    <property type="entry name" value="XnlR_reg_dom"/>
</dbReference>
<accession>A0A1V6SYD4</accession>
<comment type="caution">
    <text evidence="13">The sequence shown here is derived from an EMBL/GenBank/DDBJ whole genome shotgun (WGS) entry which is preliminary data.</text>
</comment>
<feature type="region of interest" description="Disordered" evidence="11">
    <location>
        <begin position="347"/>
        <end position="368"/>
    </location>
</feature>
<dbReference type="SMART" id="SM00906">
    <property type="entry name" value="Fungal_trans"/>
    <property type="match status" value="1"/>
</dbReference>
<evidence type="ECO:0000256" key="7">
    <source>
        <dbReference type="ARBA" id="ARBA00023242"/>
    </source>
</evidence>
<keyword evidence="2" id="KW-0479">Metal-binding</keyword>
<dbReference type="Pfam" id="PF00172">
    <property type="entry name" value="Zn_clus"/>
    <property type="match status" value="2"/>
</dbReference>
<dbReference type="OrthoDB" id="3163292at2759"/>
<keyword evidence="6" id="KW-0804">Transcription</keyword>
<dbReference type="GO" id="GO:0000976">
    <property type="term" value="F:transcription cis-regulatory region binding"/>
    <property type="evidence" value="ECO:0007669"/>
    <property type="project" value="TreeGrafter"/>
</dbReference>
<dbReference type="GO" id="GO:0005634">
    <property type="term" value="C:nucleus"/>
    <property type="evidence" value="ECO:0007669"/>
    <property type="project" value="UniProtKB-SubCell"/>
</dbReference>